<dbReference type="AlphaFoldDB" id="A0A7S4RI30"/>
<feature type="domain" description="DUF6824" evidence="2">
    <location>
        <begin position="13"/>
        <end position="102"/>
    </location>
</feature>
<sequence>MDRSPVSIVTKYDVLCGRGGKTNNHVGNVEYRSIVINHQAEYVVAKRIDKNGIARRIVQIVHERGGRFLKRAGGKSTDVGCEGWLEIDEKKAIEKTSQALREKFSNQGPTGRTMKSKDAIKKDQERSSSLAECEISQTAENISGKTQPASQERFEIPPHPISPLPSVVTNHNDDTPQLRPVPASENIQNTIPEISLYFDTFGGTIDLRHTSNPSYLSDDTSFIDDLEGLGFNL</sequence>
<reference evidence="3" key="1">
    <citation type="submission" date="2021-01" db="EMBL/GenBank/DDBJ databases">
        <authorList>
            <person name="Corre E."/>
            <person name="Pelletier E."/>
            <person name="Niang G."/>
            <person name="Scheremetjew M."/>
            <person name="Finn R."/>
            <person name="Kale V."/>
            <person name="Holt S."/>
            <person name="Cochrane G."/>
            <person name="Meng A."/>
            <person name="Brown T."/>
            <person name="Cohen L."/>
        </authorList>
    </citation>
    <scope>NUCLEOTIDE SEQUENCE</scope>
    <source>
        <strain evidence="3">GSO104</strain>
    </source>
</reference>
<feature type="region of interest" description="Disordered" evidence="1">
    <location>
        <begin position="101"/>
        <end position="182"/>
    </location>
</feature>
<dbReference type="EMBL" id="HBNS01024205">
    <property type="protein sequence ID" value="CAE4615190.1"/>
    <property type="molecule type" value="Transcribed_RNA"/>
</dbReference>
<protein>
    <recommendedName>
        <fullName evidence="2">DUF6824 domain-containing protein</fullName>
    </recommendedName>
</protein>
<feature type="compositionally biased region" description="Basic and acidic residues" evidence="1">
    <location>
        <begin position="115"/>
        <end position="126"/>
    </location>
</feature>
<proteinExistence type="predicted"/>
<evidence type="ECO:0000259" key="2">
    <source>
        <dbReference type="Pfam" id="PF20710"/>
    </source>
</evidence>
<name>A0A7S4RI30_9STRA</name>
<dbReference type="InterPro" id="IPR049227">
    <property type="entry name" value="DUF6824"/>
</dbReference>
<evidence type="ECO:0000256" key="1">
    <source>
        <dbReference type="SAM" id="MobiDB-lite"/>
    </source>
</evidence>
<organism evidence="3">
    <name type="scientific">Ditylum brightwellii</name>
    <dbReference type="NCBI Taxonomy" id="49249"/>
    <lineage>
        <taxon>Eukaryota</taxon>
        <taxon>Sar</taxon>
        <taxon>Stramenopiles</taxon>
        <taxon>Ochrophyta</taxon>
        <taxon>Bacillariophyta</taxon>
        <taxon>Mediophyceae</taxon>
        <taxon>Lithodesmiophycidae</taxon>
        <taxon>Lithodesmiales</taxon>
        <taxon>Lithodesmiaceae</taxon>
        <taxon>Ditylum</taxon>
    </lineage>
</organism>
<accession>A0A7S4RI30</accession>
<feature type="compositionally biased region" description="Polar residues" evidence="1">
    <location>
        <begin position="127"/>
        <end position="150"/>
    </location>
</feature>
<evidence type="ECO:0000313" key="3">
    <source>
        <dbReference type="EMBL" id="CAE4615190.1"/>
    </source>
</evidence>
<dbReference type="Pfam" id="PF20710">
    <property type="entry name" value="DUF6824"/>
    <property type="match status" value="1"/>
</dbReference>
<gene>
    <name evidence="3" type="ORF">DBRI00130_LOCUS19091</name>
</gene>